<comment type="caution">
    <text evidence="1">The sequence shown here is derived from an EMBL/GenBank/DDBJ whole genome shotgun (WGS) entry which is preliminary data.</text>
</comment>
<evidence type="ECO:0000313" key="2">
    <source>
        <dbReference type="Proteomes" id="UP001234297"/>
    </source>
</evidence>
<accession>A0ACC2KRA0</accession>
<name>A0ACC2KRA0_PERAE</name>
<sequence>MEVDASRAWRVAAVVESMASEKPTVVSDQSTDEHVEEKKACESIGNVDQENALPSKKIDGRDGDEKVNEEGPASGGETAKSELKKNTDDEKTDVPAVVEAMKTEEIEKAIEPDVSADDGHKQADSSDQTPISPAPVPETAVEVTEKESVELPKQSDVPESSTEALVEKSTENVDASASPEPELKEAMNPKVHSETSVVLGSAPEDEIKPEEPSNVAEMEEKQEEKPKEPEATEIAVCAEGEIEKVETLQAEGTPTVEVPKDEKSLVEPEAGVGLEDTKKQECKNDVVEVPSPPPAIGLVKDTDTTSVAKLAENVMKAVDKVKEEKEEENIKTDESAPAVANNTPDGSGLNSAAEVTKDFLTSGDVGIVTEEKEQETAKGVMPTSAETSRIKDVEEADSNKPIEDSKEPELEVKPVEPTETNAGNLEKAEEANEEAPKTDSSNFTAAPKDGGDKVTAREVTKQVVVANATHRQSTSIISKLKQSIVKVKKAIMRKSPSSKTVSSEGKGEKKVK</sequence>
<organism evidence="1 2">
    <name type="scientific">Persea americana</name>
    <name type="common">Avocado</name>
    <dbReference type="NCBI Taxonomy" id="3435"/>
    <lineage>
        <taxon>Eukaryota</taxon>
        <taxon>Viridiplantae</taxon>
        <taxon>Streptophyta</taxon>
        <taxon>Embryophyta</taxon>
        <taxon>Tracheophyta</taxon>
        <taxon>Spermatophyta</taxon>
        <taxon>Magnoliopsida</taxon>
        <taxon>Magnoliidae</taxon>
        <taxon>Laurales</taxon>
        <taxon>Lauraceae</taxon>
        <taxon>Persea</taxon>
    </lineage>
</organism>
<dbReference type="Proteomes" id="UP001234297">
    <property type="component" value="Chromosome 10"/>
</dbReference>
<protein>
    <submittedName>
        <fullName evidence="1">Uncharacterized protein</fullName>
    </submittedName>
</protein>
<keyword evidence="2" id="KW-1185">Reference proteome</keyword>
<reference evidence="1 2" key="1">
    <citation type="journal article" date="2022" name="Hortic Res">
        <title>A haplotype resolved chromosomal level avocado genome allows analysis of novel avocado genes.</title>
        <authorList>
            <person name="Nath O."/>
            <person name="Fletcher S.J."/>
            <person name="Hayward A."/>
            <person name="Shaw L.M."/>
            <person name="Masouleh A.K."/>
            <person name="Furtado A."/>
            <person name="Henry R.J."/>
            <person name="Mitter N."/>
        </authorList>
    </citation>
    <scope>NUCLEOTIDE SEQUENCE [LARGE SCALE GENOMIC DNA]</scope>
    <source>
        <strain evidence="2">cv. Hass</strain>
    </source>
</reference>
<dbReference type="EMBL" id="CM056818">
    <property type="protein sequence ID" value="KAJ8623560.1"/>
    <property type="molecule type" value="Genomic_DNA"/>
</dbReference>
<evidence type="ECO:0000313" key="1">
    <source>
        <dbReference type="EMBL" id="KAJ8623560.1"/>
    </source>
</evidence>
<proteinExistence type="predicted"/>
<gene>
    <name evidence="1" type="ORF">MRB53_032089</name>
</gene>